<organism evidence="2 3">
    <name type="scientific">Methylobacterium nodulans (strain LMG 21967 / CNCM I-2342 / ORS 2060)</name>
    <dbReference type="NCBI Taxonomy" id="460265"/>
    <lineage>
        <taxon>Bacteria</taxon>
        <taxon>Pseudomonadati</taxon>
        <taxon>Pseudomonadota</taxon>
        <taxon>Alphaproteobacteria</taxon>
        <taxon>Hyphomicrobiales</taxon>
        <taxon>Methylobacteriaceae</taxon>
        <taxon>Methylobacterium</taxon>
    </lineage>
</organism>
<dbReference type="OrthoDB" id="9765258at2"/>
<dbReference type="AlphaFoldDB" id="B8IW53"/>
<feature type="transmembrane region" description="Helical" evidence="1">
    <location>
        <begin position="336"/>
        <end position="356"/>
    </location>
</feature>
<dbReference type="InterPro" id="IPR036197">
    <property type="entry name" value="NarG-like_sf"/>
</dbReference>
<dbReference type="RefSeq" id="WP_015934180.1">
    <property type="nucleotide sequence ID" value="NC_011892.1"/>
</dbReference>
<feature type="transmembrane region" description="Helical" evidence="1">
    <location>
        <begin position="271"/>
        <end position="291"/>
    </location>
</feature>
<keyword evidence="1" id="KW-1133">Transmembrane helix</keyword>
<feature type="transmembrane region" description="Helical" evidence="1">
    <location>
        <begin position="238"/>
        <end position="259"/>
    </location>
</feature>
<dbReference type="SUPFAM" id="SSF54862">
    <property type="entry name" value="4Fe-4S ferredoxins"/>
    <property type="match status" value="1"/>
</dbReference>
<reference evidence="3" key="1">
    <citation type="submission" date="2009-01" db="EMBL/GenBank/DDBJ databases">
        <title>Complete sequence of plasmid 1 of Methylobacterium nodulans ORS 2060.</title>
        <authorList>
            <consortium name="US DOE Joint Genome Institute"/>
            <person name="Lucas S."/>
            <person name="Copeland A."/>
            <person name="Lapidus A."/>
            <person name="Glavina del Rio T."/>
            <person name="Dalin E."/>
            <person name="Tice H."/>
            <person name="Bruce D."/>
            <person name="Goodwin L."/>
            <person name="Pitluck S."/>
            <person name="Sims D."/>
            <person name="Brettin T."/>
            <person name="Detter J.C."/>
            <person name="Han C."/>
            <person name="Larimer F."/>
            <person name="Land M."/>
            <person name="Hauser L."/>
            <person name="Kyrpides N."/>
            <person name="Ivanova N."/>
            <person name="Marx C.J."/>
            <person name="Richardson P."/>
        </authorList>
    </citation>
    <scope>NUCLEOTIDE SEQUENCE [LARGE SCALE GENOMIC DNA]</scope>
    <source>
        <strain evidence="3">LMG 21967 / CNCM I-2342 / ORS 2060</strain>
        <plasmid evidence="3">Plasmid pMNOD01</plasmid>
    </source>
</reference>
<keyword evidence="1" id="KW-0812">Transmembrane</keyword>
<feature type="transmembrane region" description="Helical" evidence="1">
    <location>
        <begin position="312"/>
        <end position="330"/>
    </location>
</feature>
<dbReference type="Proteomes" id="UP000008207">
    <property type="component" value="Plasmid pMNOD01"/>
</dbReference>
<feature type="transmembrane region" description="Helical" evidence="1">
    <location>
        <begin position="160"/>
        <end position="181"/>
    </location>
</feature>
<gene>
    <name evidence="2" type="ordered locus">Mnod_8555</name>
</gene>
<protein>
    <submittedName>
        <fullName evidence="2">CitB domain protein</fullName>
    </submittedName>
</protein>
<dbReference type="SUPFAM" id="SSF103501">
    <property type="entry name" value="Respiratory nitrate reductase 1 gamma chain"/>
    <property type="match status" value="1"/>
</dbReference>
<dbReference type="KEGG" id="mno:Mnod_8555"/>
<keyword evidence="2" id="KW-0614">Plasmid</keyword>
<evidence type="ECO:0000313" key="2">
    <source>
        <dbReference type="EMBL" id="ACL62643.1"/>
    </source>
</evidence>
<geneLocation type="plasmid" evidence="2 3">
    <name>pMNOD01</name>
</geneLocation>
<dbReference type="NCBIfam" id="TIGR02484">
    <property type="entry name" value="CitB"/>
    <property type="match status" value="1"/>
</dbReference>
<dbReference type="InterPro" id="IPR012830">
    <property type="entry name" value="Citrate_utilization_prot_B"/>
</dbReference>
<keyword evidence="1" id="KW-0472">Membrane</keyword>
<evidence type="ECO:0000256" key="1">
    <source>
        <dbReference type="SAM" id="Phobius"/>
    </source>
</evidence>
<feature type="transmembrane region" description="Helical" evidence="1">
    <location>
        <begin position="115"/>
        <end position="136"/>
    </location>
</feature>
<accession>B8IW53</accession>
<name>B8IW53_METNO</name>
<dbReference type="EMBL" id="CP001350">
    <property type="protein sequence ID" value="ACL62643.1"/>
    <property type="molecule type" value="Genomic_DNA"/>
</dbReference>
<dbReference type="HOGENOM" id="CLU_058617_1_0_5"/>
<proteinExistence type="predicted"/>
<sequence length="398" mass="43539">MLATDTKTSGTTAHHASAALAEADRLMTVCNSCRYCEGLCAVFPAMEMRRSFSDGDLNYLANLCHSCGACFYDCQFSPPHAFDVNVPRVLAQVRNESYAHYAWPRALAPLFARNGTAIALITSACVAAFLFGFMALNDPKVMFGAQLGEGAFYRLMPHNAMAFLFGAAFLYALVALGLGLLRFWRDIGETRATLQDVGYNWQATQDTLRLRYLDGGGAGCMNQDDNPSKDRRRFYHHLTFYGFMLCFASTSVATLYHYLLGREAPYPWWDLPVVLGTLGGIGLVIGPLGLLRAKAVRDETMRAPEGRGMENAFTLMLFALGTTGLALLVLRSTPAMGTLLAVHLGAVFGFFVTMPYGKFVHGLYRYAALVRFAKERKALHGPSPAECAVAVPNPKAGR</sequence>
<evidence type="ECO:0000313" key="3">
    <source>
        <dbReference type="Proteomes" id="UP000008207"/>
    </source>
</evidence>
<keyword evidence="3" id="KW-1185">Reference proteome</keyword>